<evidence type="ECO:0000256" key="4">
    <source>
        <dbReference type="SAM" id="SignalP"/>
    </source>
</evidence>
<dbReference type="EMBL" id="JAGGJA010000008">
    <property type="protein sequence ID" value="MCW9707766.1"/>
    <property type="molecule type" value="Genomic_DNA"/>
</dbReference>
<evidence type="ECO:0000313" key="6">
    <source>
        <dbReference type="Proteomes" id="UP001207918"/>
    </source>
</evidence>
<dbReference type="InterPro" id="IPR005632">
    <property type="entry name" value="Chaperone_Skp"/>
</dbReference>
<sequence>MVKLNAHIVAAAFLVLALTGTVTAQQQKVGYVDTDVILSQMPEYQNIQQELRSVSSDWDSELKRMDEEIEQLKEDFQSKKVLYTDEQRAQQQQQIQALIEQREQYLEQKFGAKGEYFQKQKELLEPIQRSVFEAINTIAEQEGFDFIFDRAQNAGLLFGKKEFNLNEKILQQLGITLNQSSN</sequence>
<protein>
    <submittedName>
        <fullName evidence="5">OmpH family outer membrane protein</fullName>
    </submittedName>
</protein>
<dbReference type="Pfam" id="PF03938">
    <property type="entry name" value="OmpH"/>
    <property type="match status" value="1"/>
</dbReference>
<evidence type="ECO:0000256" key="3">
    <source>
        <dbReference type="SAM" id="Coils"/>
    </source>
</evidence>
<dbReference type="SUPFAM" id="SSF111384">
    <property type="entry name" value="OmpH-like"/>
    <property type="match status" value="1"/>
</dbReference>
<feature type="coiled-coil region" evidence="3">
    <location>
        <begin position="55"/>
        <end position="108"/>
    </location>
</feature>
<evidence type="ECO:0000256" key="1">
    <source>
        <dbReference type="ARBA" id="ARBA00009091"/>
    </source>
</evidence>
<feature type="signal peptide" evidence="4">
    <location>
        <begin position="1"/>
        <end position="24"/>
    </location>
</feature>
<comment type="caution">
    <text evidence="5">The sequence shown here is derived from an EMBL/GenBank/DDBJ whole genome shotgun (WGS) entry which is preliminary data.</text>
</comment>
<dbReference type="Proteomes" id="UP001207918">
    <property type="component" value="Unassembled WGS sequence"/>
</dbReference>
<name>A0ABT3PPK1_9BACT</name>
<feature type="chain" id="PRO_5045447033" evidence="4">
    <location>
        <begin position="25"/>
        <end position="182"/>
    </location>
</feature>
<keyword evidence="3" id="KW-0175">Coiled coil</keyword>
<organism evidence="5 6">
    <name type="scientific">Fodinibius salsisoli</name>
    <dbReference type="NCBI Taxonomy" id="2820877"/>
    <lineage>
        <taxon>Bacteria</taxon>
        <taxon>Pseudomonadati</taxon>
        <taxon>Balneolota</taxon>
        <taxon>Balneolia</taxon>
        <taxon>Balneolales</taxon>
        <taxon>Balneolaceae</taxon>
        <taxon>Fodinibius</taxon>
    </lineage>
</organism>
<evidence type="ECO:0000313" key="5">
    <source>
        <dbReference type="EMBL" id="MCW9707766.1"/>
    </source>
</evidence>
<gene>
    <name evidence="5" type="ORF">J6I44_12935</name>
</gene>
<dbReference type="RefSeq" id="WP_265766556.1">
    <property type="nucleotide sequence ID" value="NZ_JAGGJA010000008.1"/>
</dbReference>
<dbReference type="SMART" id="SM00935">
    <property type="entry name" value="OmpH"/>
    <property type="match status" value="1"/>
</dbReference>
<proteinExistence type="inferred from homology"/>
<dbReference type="PANTHER" id="PTHR35089">
    <property type="entry name" value="CHAPERONE PROTEIN SKP"/>
    <property type="match status" value="1"/>
</dbReference>
<evidence type="ECO:0000256" key="2">
    <source>
        <dbReference type="ARBA" id="ARBA00022729"/>
    </source>
</evidence>
<comment type="similarity">
    <text evidence="1">Belongs to the Skp family.</text>
</comment>
<accession>A0ABT3PPK1</accession>
<dbReference type="PANTHER" id="PTHR35089:SF1">
    <property type="entry name" value="CHAPERONE PROTEIN SKP"/>
    <property type="match status" value="1"/>
</dbReference>
<dbReference type="InterPro" id="IPR024930">
    <property type="entry name" value="Skp_dom_sf"/>
</dbReference>
<keyword evidence="6" id="KW-1185">Reference proteome</keyword>
<keyword evidence="2 4" id="KW-0732">Signal</keyword>
<dbReference type="Gene3D" id="3.30.910.20">
    <property type="entry name" value="Skp domain"/>
    <property type="match status" value="1"/>
</dbReference>
<reference evidence="5 6" key="1">
    <citation type="submission" date="2021-03" db="EMBL/GenBank/DDBJ databases">
        <title>Aliifodinibius sp. nov., a new bacterium isolated from saline soil.</title>
        <authorList>
            <person name="Galisteo C."/>
            <person name="De La Haba R."/>
            <person name="Sanchez-Porro C."/>
            <person name="Ventosa A."/>
        </authorList>
    </citation>
    <scope>NUCLEOTIDE SEQUENCE [LARGE SCALE GENOMIC DNA]</scope>
    <source>
        <strain evidence="5 6">1BSP15-2V2</strain>
    </source>
</reference>